<comment type="caution">
    <text evidence="3">The sequence shown here is derived from an EMBL/GenBank/DDBJ whole genome shotgun (WGS) entry which is preliminary data.</text>
</comment>
<dbReference type="RefSeq" id="WP_083031486.1">
    <property type="nucleotide sequence ID" value="NZ_AP022618.1"/>
</dbReference>
<dbReference type="EMBL" id="MVHS01000030">
    <property type="protein sequence ID" value="ORA69649.1"/>
    <property type="molecule type" value="Genomic_DNA"/>
</dbReference>
<evidence type="ECO:0000313" key="4">
    <source>
        <dbReference type="Proteomes" id="UP000192801"/>
    </source>
</evidence>
<organism evidence="3 4">
    <name type="scientific">Mycolicibacterium insubricum</name>
    <dbReference type="NCBI Taxonomy" id="444597"/>
    <lineage>
        <taxon>Bacteria</taxon>
        <taxon>Bacillati</taxon>
        <taxon>Actinomycetota</taxon>
        <taxon>Actinomycetes</taxon>
        <taxon>Mycobacteriales</taxon>
        <taxon>Mycobacteriaceae</taxon>
        <taxon>Mycolicibacterium</taxon>
    </lineage>
</organism>
<dbReference type="AlphaFoldDB" id="A0A1X0DBR7"/>
<keyword evidence="4" id="KW-1185">Reference proteome</keyword>
<feature type="chain" id="PRO_5043657840" evidence="2">
    <location>
        <begin position="25"/>
        <end position="111"/>
    </location>
</feature>
<feature type="region of interest" description="Disordered" evidence="1">
    <location>
        <begin position="52"/>
        <end position="111"/>
    </location>
</feature>
<keyword evidence="2" id="KW-0732">Signal</keyword>
<dbReference type="STRING" id="444597.BST26_13040"/>
<evidence type="ECO:0000256" key="1">
    <source>
        <dbReference type="SAM" id="MobiDB-lite"/>
    </source>
</evidence>
<accession>A0A1X0DBR7</accession>
<feature type="signal peptide" evidence="2">
    <location>
        <begin position="1"/>
        <end position="24"/>
    </location>
</feature>
<feature type="compositionally biased region" description="Low complexity" evidence="1">
    <location>
        <begin position="57"/>
        <end position="102"/>
    </location>
</feature>
<protein>
    <submittedName>
        <fullName evidence="3">Uncharacterized protein</fullName>
    </submittedName>
</protein>
<name>A0A1X0DBR7_9MYCO</name>
<evidence type="ECO:0000256" key="2">
    <source>
        <dbReference type="SAM" id="SignalP"/>
    </source>
</evidence>
<gene>
    <name evidence="3" type="ORF">BST26_13040</name>
</gene>
<evidence type="ECO:0000313" key="3">
    <source>
        <dbReference type="EMBL" id="ORA69649.1"/>
    </source>
</evidence>
<proteinExistence type="predicted"/>
<sequence length="111" mass="11478">MRRILAIGAVLAATVLTGAPIAAADQENPDPFNPADCMANANAICNLGPYGPNSLTNPANINSPLNPNSPSNPNNPNNPASINNPNNPANPNSMMNPANPLSPLNPMNQHH</sequence>
<reference evidence="3 4" key="1">
    <citation type="submission" date="2016-12" db="EMBL/GenBank/DDBJ databases">
        <title>The new phylogeny of genus Mycobacterium.</title>
        <authorList>
            <person name="Tortoli E."/>
            <person name="Trovato A."/>
            <person name="Cirillo D.M."/>
        </authorList>
    </citation>
    <scope>NUCLEOTIDE SEQUENCE [LARGE SCALE GENOMIC DNA]</scope>
    <source>
        <strain evidence="3 4">DSM 45130</strain>
    </source>
</reference>
<dbReference type="Proteomes" id="UP000192801">
    <property type="component" value="Unassembled WGS sequence"/>
</dbReference>